<dbReference type="GO" id="GO:0016810">
    <property type="term" value="F:hydrolase activity, acting on carbon-nitrogen (but not peptide) bonds"/>
    <property type="evidence" value="ECO:0007669"/>
    <property type="project" value="InterPro"/>
</dbReference>
<dbReference type="InterPro" id="IPR002509">
    <property type="entry name" value="NODB_dom"/>
</dbReference>
<sequence>MTNLSRLIFCIIICLAVLLLTALPAWTEEMPEDVLDGFKRAHPDMAPEVSPEIEQKSPEVLKRIESDLSKVALTFDACSTWQKTGYDPDVIKILKKTETPATLFLGGLWMLNYSQETEALHDNNLFELGNHSYSHPDLTRHDPSVIRQELGYTQLIARKLTGEMPRLFRPPYVKKNNDVVDIAGELGMLTVQYDIASGDADENASPKEIADYVIDSVRPGSIVILHMNNPDLPTAEALPRIIAGLELRGLKPVTVSELKKQQ</sequence>
<dbReference type="Gene3D" id="3.20.20.370">
    <property type="entry name" value="Glycoside hydrolase/deacetylase"/>
    <property type="match status" value="1"/>
</dbReference>
<comment type="caution">
    <text evidence="2">The sequence shown here is derived from an EMBL/GenBank/DDBJ whole genome shotgun (WGS) entry which is preliminary data.</text>
</comment>
<evidence type="ECO:0000259" key="1">
    <source>
        <dbReference type="PROSITE" id="PS51677"/>
    </source>
</evidence>
<dbReference type="EMBL" id="ACJN02000002">
    <property type="protein sequence ID" value="EFI34516.1"/>
    <property type="molecule type" value="Genomic_DNA"/>
</dbReference>
<dbReference type="Pfam" id="PF01522">
    <property type="entry name" value="Polysacc_deac_1"/>
    <property type="match status" value="1"/>
</dbReference>
<dbReference type="GO" id="GO:0005975">
    <property type="term" value="P:carbohydrate metabolic process"/>
    <property type="evidence" value="ECO:0007669"/>
    <property type="project" value="InterPro"/>
</dbReference>
<dbReference type="PANTHER" id="PTHR10587">
    <property type="entry name" value="GLYCOSYL TRANSFERASE-RELATED"/>
    <property type="match status" value="1"/>
</dbReference>
<dbReference type="RefSeq" id="WP_008869837.1">
    <property type="nucleotide sequence ID" value="NZ_ACJN02000002.1"/>
</dbReference>
<protein>
    <submittedName>
        <fullName evidence="2">Polysaccharide deacetylase</fullName>
    </submittedName>
</protein>
<dbReference type="InterPro" id="IPR050248">
    <property type="entry name" value="Polysacc_deacetylase_ArnD"/>
</dbReference>
<name>D6SP40_9BACT</name>
<proteinExistence type="predicted"/>
<evidence type="ECO:0000313" key="3">
    <source>
        <dbReference type="Proteomes" id="UP000005496"/>
    </source>
</evidence>
<dbReference type="AlphaFoldDB" id="D6SP40"/>
<dbReference type="PROSITE" id="PS51677">
    <property type="entry name" value="NODB"/>
    <property type="match status" value="1"/>
</dbReference>
<dbReference type="CDD" id="cd10955">
    <property type="entry name" value="CE4_BH0857_like"/>
    <property type="match status" value="1"/>
</dbReference>
<reference evidence="2" key="1">
    <citation type="submission" date="2010-05" db="EMBL/GenBank/DDBJ databases">
        <title>The draft genome of Desulfonatronospira thiodismutans ASO3-1.</title>
        <authorList>
            <consortium name="US DOE Joint Genome Institute (JGI-PGF)"/>
            <person name="Lucas S."/>
            <person name="Copeland A."/>
            <person name="Lapidus A."/>
            <person name="Cheng J.-F."/>
            <person name="Bruce D."/>
            <person name="Goodwin L."/>
            <person name="Pitluck S."/>
            <person name="Chertkov O."/>
            <person name="Brettin T."/>
            <person name="Detter J.C."/>
            <person name="Han C."/>
            <person name="Land M.L."/>
            <person name="Hauser L."/>
            <person name="Kyrpides N."/>
            <person name="Mikhailova N."/>
            <person name="Muyzer G."/>
            <person name="Woyke T."/>
        </authorList>
    </citation>
    <scope>NUCLEOTIDE SEQUENCE [LARGE SCALE GENOMIC DNA]</scope>
    <source>
        <strain evidence="2">ASO3-1</strain>
    </source>
</reference>
<accession>D6SP40</accession>
<evidence type="ECO:0000313" key="2">
    <source>
        <dbReference type="EMBL" id="EFI34516.1"/>
    </source>
</evidence>
<dbReference type="PANTHER" id="PTHR10587:SF128">
    <property type="entry name" value="POLYSACCHARIDE DEACETYLASE PDAB-RELATED"/>
    <property type="match status" value="1"/>
</dbReference>
<dbReference type="GO" id="GO:0016020">
    <property type="term" value="C:membrane"/>
    <property type="evidence" value="ECO:0007669"/>
    <property type="project" value="TreeGrafter"/>
</dbReference>
<gene>
    <name evidence="2" type="ORF">Dthio_PD1882</name>
</gene>
<dbReference type="eggNOG" id="COG0726">
    <property type="taxonomic scope" value="Bacteria"/>
</dbReference>
<keyword evidence="3" id="KW-1185">Reference proteome</keyword>
<dbReference type="InterPro" id="IPR011330">
    <property type="entry name" value="Glyco_hydro/deAcase_b/a-brl"/>
</dbReference>
<dbReference type="SUPFAM" id="SSF88713">
    <property type="entry name" value="Glycoside hydrolase/deacetylase"/>
    <property type="match status" value="1"/>
</dbReference>
<feature type="domain" description="NodB homology" evidence="1">
    <location>
        <begin position="69"/>
        <end position="253"/>
    </location>
</feature>
<organism evidence="2 3">
    <name type="scientific">Desulfonatronospira thiodismutans ASO3-1</name>
    <dbReference type="NCBI Taxonomy" id="555779"/>
    <lineage>
        <taxon>Bacteria</taxon>
        <taxon>Pseudomonadati</taxon>
        <taxon>Thermodesulfobacteriota</taxon>
        <taxon>Desulfovibrionia</taxon>
        <taxon>Desulfovibrionales</taxon>
        <taxon>Desulfonatronovibrionaceae</taxon>
        <taxon>Desulfonatronospira</taxon>
    </lineage>
</organism>
<dbReference type="Proteomes" id="UP000005496">
    <property type="component" value="Unassembled WGS sequence"/>
</dbReference>